<name>A0A6V8NCJ7_9BACT</name>
<keyword evidence="3" id="KW-1185">Reference proteome</keyword>
<dbReference type="InterPro" id="IPR054686">
    <property type="entry name" value="GSU3473-like"/>
</dbReference>
<dbReference type="RefSeq" id="WP_183363024.1">
    <property type="nucleotide sequence ID" value="NZ_BLXZ01000009.1"/>
</dbReference>
<dbReference type="EMBL" id="BLXZ01000009">
    <property type="protein sequence ID" value="GFO70352.1"/>
    <property type="molecule type" value="Genomic_DNA"/>
</dbReference>
<organism evidence="2 3">
    <name type="scientific">Geomonas limicola</name>
    <dbReference type="NCBI Taxonomy" id="2740186"/>
    <lineage>
        <taxon>Bacteria</taxon>
        <taxon>Pseudomonadati</taxon>
        <taxon>Thermodesulfobacteriota</taxon>
        <taxon>Desulfuromonadia</taxon>
        <taxon>Geobacterales</taxon>
        <taxon>Geobacteraceae</taxon>
        <taxon>Geomonas</taxon>
    </lineage>
</organism>
<accession>A0A6V8NCJ7</accession>
<evidence type="ECO:0000313" key="2">
    <source>
        <dbReference type="EMBL" id="GFO70352.1"/>
    </source>
</evidence>
<comment type="caution">
    <text evidence="2">The sequence shown here is derived from an EMBL/GenBank/DDBJ whole genome shotgun (WGS) entry which is preliminary data.</text>
</comment>
<dbReference type="AlphaFoldDB" id="A0A6V8NCJ7"/>
<proteinExistence type="predicted"/>
<evidence type="ECO:0000256" key="1">
    <source>
        <dbReference type="SAM" id="MobiDB-lite"/>
    </source>
</evidence>
<gene>
    <name evidence="2" type="ORF">GMLC_39310</name>
</gene>
<dbReference type="Proteomes" id="UP000587586">
    <property type="component" value="Unassembled WGS sequence"/>
</dbReference>
<protein>
    <submittedName>
        <fullName evidence="2">Uncharacterized protein</fullName>
    </submittedName>
</protein>
<feature type="region of interest" description="Disordered" evidence="1">
    <location>
        <begin position="52"/>
        <end position="72"/>
    </location>
</feature>
<dbReference type="NCBIfam" id="NF045719">
    <property type="entry name" value="GSU3473_fam"/>
    <property type="match status" value="1"/>
</dbReference>
<evidence type="ECO:0000313" key="3">
    <source>
        <dbReference type="Proteomes" id="UP000587586"/>
    </source>
</evidence>
<sequence length="86" mass="9584">MLVQVQWTNSMYDYVQDVLLDDLIEAGGVQRFLRSSGWATIGVDQIRSKTPATGYIGPERRGTWQPDPQAEATELQAHSFNHCGAC</sequence>
<reference evidence="3" key="1">
    <citation type="submission" date="2020-06" db="EMBL/GenBank/DDBJ databases">
        <title>Draft genomic sequecing of Geomonas sp. Red745.</title>
        <authorList>
            <person name="Itoh H."/>
            <person name="Xu Z.X."/>
            <person name="Ushijima N."/>
            <person name="Masuda Y."/>
            <person name="Shiratori Y."/>
            <person name="Senoo K."/>
        </authorList>
    </citation>
    <scope>NUCLEOTIDE SEQUENCE [LARGE SCALE GENOMIC DNA]</scope>
    <source>
        <strain evidence="3">Red745</strain>
    </source>
</reference>